<reference evidence="2 3" key="1">
    <citation type="journal article" date="2021" name="Environ. Microbiol.">
        <title>Gene family expansions and transcriptome signatures uncover fungal adaptations to wood decay.</title>
        <authorList>
            <person name="Hage H."/>
            <person name="Miyauchi S."/>
            <person name="Viragh M."/>
            <person name="Drula E."/>
            <person name="Min B."/>
            <person name="Chaduli D."/>
            <person name="Navarro D."/>
            <person name="Favel A."/>
            <person name="Norest M."/>
            <person name="Lesage-Meessen L."/>
            <person name="Balint B."/>
            <person name="Merenyi Z."/>
            <person name="de Eugenio L."/>
            <person name="Morin E."/>
            <person name="Martinez A.T."/>
            <person name="Baldrian P."/>
            <person name="Stursova M."/>
            <person name="Martinez M.J."/>
            <person name="Novotny C."/>
            <person name="Magnuson J.K."/>
            <person name="Spatafora J.W."/>
            <person name="Maurice S."/>
            <person name="Pangilinan J."/>
            <person name="Andreopoulos W."/>
            <person name="LaButti K."/>
            <person name="Hundley H."/>
            <person name="Na H."/>
            <person name="Kuo A."/>
            <person name="Barry K."/>
            <person name="Lipzen A."/>
            <person name="Henrissat B."/>
            <person name="Riley R."/>
            <person name="Ahrendt S."/>
            <person name="Nagy L.G."/>
            <person name="Grigoriev I.V."/>
            <person name="Martin F."/>
            <person name="Rosso M.N."/>
        </authorList>
    </citation>
    <scope>NUCLEOTIDE SEQUENCE [LARGE SCALE GENOMIC DNA]</scope>
    <source>
        <strain evidence="2 3">CIRM-BRFM 1785</strain>
    </source>
</reference>
<dbReference type="EMBL" id="JADCUA010000007">
    <property type="protein sequence ID" value="KAH9838698.1"/>
    <property type="molecule type" value="Genomic_DNA"/>
</dbReference>
<dbReference type="PANTHER" id="PTHR13748">
    <property type="entry name" value="COBW-RELATED"/>
    <property type="match status" value="1"/>
</dbReference>
<evidence type="ECO:0000313" key="3">
    <source>
        <dbReference type="Proteomes" id="UP000814176"/>
    </source>
</evidence>
<dbReference type="GeneID" id="72004114"/>
<proteinExistence type="predicted"/>
<dbReference type="RefSeq" id="XP_047780613.1">
    <property type="nucleotide sequence ID" value="XM_047923382.1"/>
</dbReference>
<dbReference type="Pfam" id="PF02492">
    <property type="entry name" value="cobW"/>
    <property type="match status" value="1"/>
</dbReference>
<dbReference type="Proteomes" id="UP000814176">
    <property type="component" value="Unassembled WGS sequence"/>
</dbReference>
<sequence>MSSSVEKTSHIPITVFTGFLGAGKTSIILSLLPKLPKDYRVVLLKNEFGDVEVDSQLAKQSSLAAVSEILNGCMCCVLVGQMKTALLEIREKYRPDRIIIECSGSAFPATLAFQIRELERETERDLRLDAIVTVIDAENFTGYEDTSPTAKMQASYTDVILINKWEHISDRALDILIDHLNTLNDTTPKVRCEGRAGVDPDLIFGLDSKLFLAEAEHPSENHHDEVETATIYRGAKPPHPAGHPHTHGDSCTCSAAAPLAGASDTPPVDEASDVISEETLTAALDGLSKETIWRVKGFVRTAKGVHILNWAFGRSDLSACSADGLRDGGSVLLTVMGERGEVKRVARRFAEKIGASVA</sequence>
<name>A0ABQ8KLD2_9APHY</name>
<dbReference type="InterPro" id="IPR027417">
    <property type="entry name" value="P-loop_NTPase"/>
</dbReference>
<gene>
    <name evidence="2" type="ORF">C8Q71DRAFT_752514</name>
</gene>
<dbReference type="Gene3D" id="3.40.50.300">
    <property type="entry name" value="P-loop containing nucleotide triphosphate hydrolases"/>
    <property type="match status" value="1"/>
</dbReference>
<dbReference type="InterPro" id="IPR051316">
    <property type="entry name" value="Zinc-reg_GTPase_activator"/>
</dbReference>
<comment type="caution">
    <text evidence="2">The sequence shown here is derived from an EMBL/GenBank/DDBJ whole genome shotgun (WGS) entry which is preliminary data.</text>
</comment>
<dbReference type="SUPFAM" id="SSF52540">
    <property type="entry name" value="P-loop containing nucleoside triphosphate hydrolases"/>
    <property type="match status" value="1"/>
</dbReference>
<organism evidence="2 3">
    <name type="scientific">Rhodofomes roseus</name>
    <dbReference type="NCBI Taxonomy" id="34475"/>
    <lineage>
        <taxon>Eukaryota</taxon>
        <taxon>Fungi</taxon>
        <taxon>Dikarya</taxon>
        <taxon>Basidiomycota</taxon>
        <taxon>Agaricomycotina</taxon>
        <taxon>Agaricomycetes</taxon>
        <taxon>Polyporales</taxon>
        <taxon>Rhodofomes</taxon>
    </lineage>
</organism>
<feature type="domain" description="CobW/HypB/UreG nucleotide-binding" evidence="1">
    <location>
        <begin position="12"/>
        <end position="187"/>
    </location>
</feature>
<evidence type="ECO:0000313" key="2">
    <source>
        <dbReference type="EMBL" id="KAH9838698.1"/>
    </source>
</evidence>
<accession>A0ABQ8KLD2</accession>
<evidence type="ECO:0000259" key="1">
    <source>
        <dbReference type="Pfam" id="PF02492"/>
    </source>
</evidence>
<protein>
    <submittedName>
        <fullName evidence="2">CobW-domain-containing protein</fullName>
    </submittedName>
</protein>
<dbReference type="InterPro" id="IPR003495">
    <property type="entry name" value="CobW/HypB/UreG_nucleotide-bd"/>
</dbReference>
<keyword evidence="3" id="KW-1185">Reference proteome</keyword>
<dbReference type="PANTHER" id="PTHR13748:SF62">
    <property type="entry name" value="COBW DOMAIN-CONTAINING PROTEIN"/>
    <property type="match status" value="1"/>
</dbReference>
<dbReference type="CDD" id="cd03112">
    <property type="entry name" value="CobW-like"/>
    <property type="match status" value="1"/>
</dbReference>